<dbReference type="PROSITE" id="PS50011">
    <property type="entry name" value="PROTEIN_KINASE_DOM"/>
    <property type="match status" value="1"/>
</dbReference>
<dbReference type="Gene3D" id="3.30.200.20">
    <property type="entry name" value="Phosphorylase Kinase, domain 1"/>
    <property type="match status" value="1"/>
</dbReference>
<evidence type="ECO:0000313" key="13">
    <source>
        <dbReference type="EMBL" id="MEQ2441531.1"/>
    </source>
</evidence>
<comment type="catalytic activity">
    <reaction evidence="7">
        <text>L-threonyl-[protein] + ATP = O-phospho-L-threonyl-[protein] + ADP + H(+)</text>
        <dbReference type="Rhea" id="RHEA:46608"/>
        <dbReference type="Rhea" id="RHEA-COMP:11060"/>
        <dbReference type="Rhea" id="RHEA-COMP:11605"/>
        <dbReference type="ChEBI" id="CHEBI:15378"/>
        <dbReference type="ChEBI" id="CHEBI:30013"/>
        <dbReference type="ChEBI" id="CHEBI:30616"/>
        <dbReference type="ChEBI" id="CHEBI:61977"/>
        <dbReference type="ChEBI" id="CHEBI:456216"/>
        <dbReference type="EC" id="2.7.11.1"/>
    </reaction>
</comment>
<evidence type="ECO:0000256" key="6">
    <source>
        <dbReference type="ARBA" id="ARBA00022840"/>
    </source>
</evidence>
<proteinExistence type="predicted"/>
<protein>
    <recommendedName>
        <fullName evidence="1">non-specific serine/threonine protein kinase</fullName>
        <ecNumber evidence="1">2.7.11.1</ecNumber>
    </recommendedName>
</protein>
<evidence type="ECO:0000256" key="4">
    <source>
        <dbReference type="ARBA" id="ARBA00022741"/>
    </source>
</evidence>
<evidence type="ECO:0000256" key="3">
    <source>
        <dbReference type="ARBA" id="ARBA00022737"/>
    </source>
</evidence>
<dbReference type="Pfam" id="PF00069">
    <property type="entry name" value="Pkinase"/>
    <property type="match status" value="1"/>
</dbReference>
<evidence type="ECO:0000256" key="2">
    <source>
        <dbReference type="ARBA" id="ARBA00022679"/>
    </source>
</evidence>
<keyword evidence="14" id="KW-1185">Reference proteome</keyword>
<evidence type="ECO:0000313" key="14">
    <source>
        <dbReference type="Proteomes" id="UP001489509"/>
    </source>
</evidence>
<keyword evidence="10" id="KW-0472">Membrane</keyword>
<dbReference type="PROSITE" id="PS51178">
    <property type="entry name" value="PASTA"/>
    <property type="match status" value="1"/>
</dbReference>
<reference evidence="13 14" key="1">
    <citation type="submission" date="2024-03" db="EMBL/GenBank/DDBJ databases">
        <title>Human intestinal bacterial collection.</title>
        <authorList>
            <person name="Pauvert C."/>
            <person name="Hitch T.C.A."/>
            <person name="Clavel T."/>
        </authorList>
    </citation>
    <scope>NUCLEOTIDE SEQUENCE [LARGE SCALE GENOMIC DNA]</scope>
    <source>
        <strain evidence="13 14">CLA-JM-H44</strain>
    </source>
</reference>
<keyword evidence="10" id="KW-1133">Transmembrane helix</keyword>
<dbReference type="Gene3D" id="3.30.10.20">
    <property type="match status" value="2"/>
</dbReference>
<organism evidence="13 14">
    <name type="scientific">Solibaculum intestinale</name>
    <dbReference type="NCBI Taxonomy" id="3133165"/>
    <lineage>
        <taxon>Bacteria</taxon>
        <taxon>Bacillati</taxon>
        <taxon>Bacillota</taxon>
        <taxon>Clostridia</taxon>
        <taxon>Eubacteriales</taxon>
        <taxon>Oscillospiraceae</taxon>
        <taxon>Solibaculum</taxon>
    </lineage>
</organism>
<dbReference type="InterPro" id="IPR000719">
    <property type="entry name" value="Prot_kinase_dom"/>
</dbReference>
<dbReference type="EC" id="2.7.11.1" evidence="1"/>
<keyword evidence="2" id="KW-0808">Transferase</keyword>
<dbReference type="SUPFAM" id="SSF56112">
    <property type="entry name" value="Protein kinase-like (PK-like)"/>
    <property type="match status" value="1"/>
</dbReference>
<evidence type="ECO:0000256" key="10">
    <source>
        <dbReference type="SAM" id="Phobius"/>
    </source>
</evidence>
<feature type="domain" description="PASTA" evidence="12">
    <location>
        <begin position="482"/>
        <end position="548"/>
    </location>
</feature>
<evidence type="ECO:0000256" key="1">
    <source>
        <dbReference type="ARBA" id="ARBA00012513"/>
    </source>
</evidence>
<keyword evidence="6" id="KW-0067">ATP-binding</keyword>
<sequence>MANTNDLCMHCMQPNNGNTVCPHCGYQEHPQQPPLLPLRTLLQDRYVVGTVLSENGEGASYIGWDKVLNSSVVIREFMPATIAQRAGELQVAPMNGSEALFDALRREFIGLSRSLARMRDIPALIPVYDIFEVNGTAYSVSEHIDAVPLTDWLSRRGGHIGWEVARPLIMPVIAALSALHSAGVLHLAISPENLLVDSRGRFRLTGFSVNAAHLAHTPLAPQFMPGFAAYEQYAASDTSGTWTDVYGICAVLMYLLTGVIPKEAPKRVGNERLLVPSSVASAIPANVATAMAKGMRFDYAARTRTVEQLRDELSVSENVTGVLKELEKEEKSYQKEPEKPKKKSFLEKLQGNRPLVVTLLIAAIVLLLACVGLGIALAMNGVASSGTSSTVSTVSMADLTSSLANSELSSNDVLYSKKAPDTVGQNYLSIKNRTDLWPYVKLQLAGEVFDDTVPAGVIIKQEPEALTPIQDGAEVKVYISKGPYQKSLTDVTSMDVVDAVADLSSQGYKCVVMRQESASVPENRVITTDPKPRTTLEYGAEVVLYISEGAAQSTPASSSEPPASSGGASSSSSSASSASSSEPDAVG</sequence>
<evidence type="ECO:0000259" key="11">
    <source>
        <dbReference type="PROSITE" id="PS50011"/>
    </source>
</evidence>
<evidence type="ECO:0000256" key="7">
    <source>
        <dbReference type="ARBA" id="ARBA00047899"/>
    </source>
</evidence>
<dbReference type="SMART" id="SM00740">
    <property type="entry name" value="PASTA"/>
    <property type="match status" value="2"/>
</dbReference>
<keyword evidence="5" id="KW-0418">Kinase</keyword>
<evidence type="ECO:0000256" key="9">
    <source>
        <dbReference type="SAM" id="MobiDB-lite"/>
    </source>
</evidence>
<dbReference type="RefSeq" id="WP_349220669.1">
    <property type="nucleotide sequence ID" value="NZ_JBBMFD010000028.1"/>
</dbReference>
<name>A0ABV1E2I9_9FIRM</name>
<dbReference type="CDD" id="cd06577">
    <property type="entry name" value="PASTA_pknB"/>
    <property type="match status" value="2"/>
</dbReference>
<dbReference type="PANTHER" id="PTHR43289">
    <property type="entry name" value="MITOGEN-ACTIVATED PROTEIN KINASE KINASE KINASE 20-RELATED"/>
    <property type="match status" value="1"/>
</dbReference>
<comment type="caution">
    <text evidence="13">The sequence shown here is derived from an EMBL/GenBank/DDBJ whole genome shotgun (WGS) entry which is preliminary data.</text>
</comment>
<evidence type="ECO:0000256" key="8">
    <source>
        <dbReference type="ARBA" id="ARBA00048679"/>
    </source>
</evidence>
<dbReference type="Proteomes" id="UP001489509">
    <property type="component" value="Unassembled WGS sequence"/>
</dbReference>
<dbReference type="InterPro" id="IPR011009">
    <property type="entry name" value="Kinase-like_dom_sf"/>
</dbReference>
<keyword evidence="3" id="KW-0677">Repeat</keyword>
<feature type="domain" description="Protein kinase" evidence="11">
    <location>
        <begin position="46"/>
        <end position="314"/>
    </location>
</feature>
<feature type="region of interest" description="Disordered" evidence="9">
    <location>
        <begin position="550"/>
        <end position="587"/>
    </location>
</feature>
<keyword evidence="10" id="KW-0812">Transmembrane</keyword>
<dbReference type="PANTHER" id="PTHR43289:SF6">
    <property type="entry name" value="SERINE_THREONINE-PROTEIN KINASE NEKL-3"/>
    <property type="match status" value="1"/>
</dbReference>
<comment type="catalytic activity">
    <reaction evidence="8">
        <text>L-seryl-[protein] + ATP = O-phospho-L-seryl-[protein] + ADP + H(+)</text>
        <dbReference type="Rhea" id="RHEA:17989"/>
        <dbReference type="Rhea" id="RHEA-COMP:9863"/>
        <dbReference type="Rhea" id="RHEA-COMP:11604"/>
        <dbReference type="ChEBI" id="CHEBI:15378"/>
        <dbReference type="ChEBI" id="CHEBI:29999"/>
        <dbReference type="ChEBI" id="CHEBI:30616"/>
        <dbReference type="ChEBI" id="CHEBI:83421"/>
        <dbReference type="ChEBI" id="CHEBI:456216"/>
        <dbReference type="EC" id="2.7.11.1"/>
    </reaction>
</comment>
<dbReference type="EMBL" id="JBBMFD010000028">
    <property type="protein sequence ID" value="MEQ2441531.1"/>
    <property type="molecule type" value="Genomic_DNA"/>
</dbReference>
<dbReference type="SMART" id="SM00220">
    <property type="entry name" value="S_TKc"/>
    <property type="match status" value="1"/>
</dbReference>
<evidence type="ECO:0000259" key="12">
    <source>
        <dbReference type="PROSITE" id="PS51178"/>
    </source>
</evidence>
<keyword evidence="4" id="KW-0547">Nucleotide-binding</keyword>
<feature type="compositionally biased region" description="Low complexity" evidence="9">
    <location>
        <begin position="555"/>
        <end position="587"/>
    </location>
</feature>
<accession>A0ABV1E2I9</accession>
<dbReference type="Pfam" id="PF03793">
    <property type="entry name" value="PASTA"/>
    <property type="match status" value="2"/>
</dbReference>
<dbReference type="Gene3D" id="1.10.510.10">
    <property type="entry name" value="Transferase(Phosphotransferase) domain 1"/>
    <property type="match status" value="1"/>
</dbReference>
<dbReference type="InterPro" id="IPR005543">
    <property type="entry name" value="PASTA_dom"/>
</dbReference>
<gene>
    <name evidence="13" type="ORF">WMO26_11900</name>
</gene>
<feature type="transmembrane region" description="Helical" evidence="10">
    <location>
        <begin position="355"/>
        <end position="379"/>
    </location>
</feature>
<evidence type="ECO:0000256" key="5">
    <source>
        <dbReference type="ARBA" id="ARBA00022777"/>
    </source>
</evidence>